<dbReference type="EMBL" id="JAWXYG010000008">
    <property type="protein sequence ID" value="KAK4266360.1"/>
    <property type="molecule type" value="Genomic_DNA"/>
</dbReference>
<dbReference type="InterPro" id="IPR005828">
    <property type="entry name" value="MFS_sugar_transport-like"/>
</dbReference>
<keyword evidence="3 9" id="KW-0813">Transport</keyword>
<dbReference type="PROSITE" id="PS50850">
    <property type="entry name" value="MFS"/>
    <property type="match status" value="1"/>
</dbReference>
<feature type="transmembrane region" description="Helical" evidence="10">
    <location>
        <begin position="384"/>
        <end position="405"/>
    </location>
</feature>
<dbReference type="CDD" id="cd17361">
    <property type="entry name" value="MFS_STP"/>
    <property type="match status" value="1"/>
</dbReference>
<accession>A0AAE1K7S3</accession>
<evidence type="ECO:0000256" key="3">
    <source>
        <dbReference type="ARBA" id="ARBA00022448"/>
    </source>
</evidence>
<proteinExistence type="inferred from homology"/>
<evidence type="ECO:0000259" key="11">
    <source>
        <dbReference type="PROSITE" id="PS50850"/>
    </source>
</evidence>
<comment type="subcellular location">
    <subcellularLocation>
        <location evidence="1">Membrane</location>
        <topology evidence="1">Multi-pass membrane protein</topology>
    </subcellularLocation>
</comment>
<protein>
    <recommendedName>
        <fullName evidence="11">Major facilitator superfamily (MFS) profile domain-containing protein</fullName>
    </recommendedName>
</protein>
<evidence type="ECO:0000256" key="10">
    <source>
        <dbReference type="SAM" id="Phobius"/>
    </source>
</evidence>
<dbReference type="AlphaFoldDB" id="A0AAE1K7S3"/>
<dbReference type="PROSITE" id="PS00216">
    <property type="entry name" value="SUGAR_TRANSPORT_1"/>
    <property type="match status" value="1"/>
</dbReference>
<evidence type="ECO:0000313" key="13">
    <source>
        <dbReference type="Proteomes" id="UP001293593"/>
    </source>
</evidence>
<dbReference type="Proteomes" id="UP001293593">
    <property type="component" value="Unassembled WGS sequence"/>
</dbReference>
<evidence type="ECO:0000256" key="4">
    <source>
        <dbReference type="ARBA" id="ARBA00022597"/>
    </source>
</evidence>
<dbReference type="InterPro" id="IPR003663">
    <property type="entry name" value="Sugar/inositol_transpt"/>
</dbReference>
<dbReference type="GO" id="GO:0016020">
    <property type="term" value="C:membrane"/>
    <property type="evidence" value="ECO:0007669"/>
    <property type="project" value="UniProtKB-SubCell"/>
</dbReference>
<reference evidence="12" key="1">
    <citation type="submission" date="2023-10" db="EMBL/GenBank/DDBJ databases">
        <title>Chromosome-level genome of the transformable northern wattle, Acacia crassicarpa.</title>
        <authorList>
            <person name="Massaro I."/>
            <person name="Sinha N.R."/>
            <person name="Poethig S."/>
            <person name="Leichty A.R."/>
        </authorList>
    </citation>
    <scope>NUCLEOTIDE SEQUENCE</scope>
    <source>
        <strain evidence="12">Acra3RX</strain>
        <tissue evidence="12">Leaf</tissue>
    </source>
</reference>
<dbReference type="InterPro" id="IPR020846">
    <property type="entry name" value="MFS_dom"/>
</dbReference>
<dbReference type="SUPFAM" id="SSF103473">
    <property type="entry name" value="MFS general substrate transporter"/>
    <property type="match status" value="1"/>
</dbReference>
<feature type="transmembrane region" description="Helical" evidence="10">
    <location>
        <begin position="138"/>
        <end position="159"/>
    </location>
</feature>
<feature type="domain" description="Major facilitator superfamily (MFS) profile" evidence="11">
    <location>
        <begin position="25"/>
        <end position="477"/>
    </location>
</feature>
<organism evidence="12 13">
    <name type="scientific">Acacia crassicarpa</name>
    <name type="common">northern wattle</name>
    <dbReference type="NCBI Taxonomy" id="499986"/>
    <lineage>
        <taxon>Eukaryota</taxon>
        <taxon>Viridiplantae</taxon>
        <taxon>Streptophyta</taxon>
        <taxon>Embryophyta</taxon>
        <taxon>Tracheophyta</taxon>
        <taxon>Spermatophyta</taxon>
        <taxon>Magnoliopsida</taxon>
        <taxon>eudicotyledons</taxon>
        <taxon>Gunneridae</taxon>
        <taxon>Pentapetalae</taxon>
        <taxon>rosids</taxon>
        <taxon>fabids</taxon>
        <taxon>Fabales</taxon>
        <taxon>Fabaceae</taxon>
        <taxon>Caesalpinioideae</taxon>
        <taxon>mimosoid clade</taxon>
        <taxon>Acacieae</taxon>
        <taxon>Acacia</taxon>
    </lineage>
</organism>
<evidence type="ECO:0000256" key="7">
    <source>
        <dbReference type="ARBA" id="ARBA00022989"/>
    </source>
</evidence>
<feature type="transmembrane region" description="Helical" evidence="10">
    <location>
        <begin position="321"/>
        <end position="343"/>
    </location>
</feature>
<keyword evidence="8 10" id="KW-0472">Membrane</keyword>
<sequence>MVAGGFSGAPTGEFEAKITSTVIISCVMAATGGLMFGYDIGISGGVTAMPSFLKHFFPIVYERTIEENAGANSNYCKYDNQYLQLFTSSLYLAALVSTMFAGSINRKLGRRPVMLMGGVIFIVGAIINAAAVNIAMLIIGRILLGVGVGFGNQAVPVFLSEIAPTRIRGALNILFQLDVTIGILIANLVNSGTAKIEGGYGWRISLGLAAVPALLLCVGAILVDDTPNSLIERGKLEEGKAVLKKIRGVDNVDAEYNELVQASNVAKQINNPWSKLFKRNNRPMLIIAISLQVFQQFTGINAIMFYAPVLFSTIGFKSNASLYSAVITGLVNVLSTLVSVYSVDKVGRRMLLLQACAQMLLCQVSVAIVLGMKLTDHSNLMSTGLAIVVVILVCIYVAGFAWSWGPLGWLIPSETFPLETRSAGQSITVFANMLFTFLIAQSFLSMLCNMKFGIFLFFSGWIVIMALFTIFFLPETKNVPIEEMTEKVWGQHWYWKSYVEVEDD</sequence>
<dbReference type="Gene3D" id="1.20.1250.20">
    <property type="entry name" value="MFS general substrate transporter like domains"/>
    <property type="match status" value="1"/>
</dbReference>
<dbReference type="InterPro" id="IPR044778">
    <property type="entry name" value="MFS_STP/MST-like_plant"/>
</dbReference>
<dbReference type="Pfam" id="PF00083">
    <property type="entry name" value="Sugar_tr"/>
    <property type="match status" value="1"/>
</dbReference>
<dbReference type="PANTHER" id="PTHR23500">
    <property type="entry name" value="SOLUTE CARRIER FAMILY 2, FACILITATED GLUCOSE TRANSPORTER"/>
    <property type="match status" value="1"/>
</dbReference>
<evidence type="ECO:0000256" key="1">
    <source>
        <dbReference type="ARBA" id="ARBA00004141"/>
    </source>
</evidence>
<evidence type="ECO:0000256" key="8">
    <source>
        <dbReference type="ARBA" id="ARBA00023136"/>
    </source>
</evidence>
<dbReference type="InterPro" id="IPR045262">
    <property type="entry name" value="STP/PLT_plant"/>
</dbReference>
<feature type="transmembrane region" description="Helical" evidence="10">
    <location>
        <begin position="82"/>
        <end position="101"/>
    </location>
</feature>
<dbReference type="GO" id="GO:0015293">
    <property type="term" value="F:symporter activity"/>
    <property type="evidence" value="ECO:0007669"/>
    <property type="project" value="UniProtKB-KW"/>
</dbReference>
<dbReference type="GO" id="GO:0015145">
    <property type="term" value="F:monosaccharide transmembrane transporter activity"/>
    <property type="evidence" value="ECO:0007669"/>
    <property type="project" value="InterPro"/>
</dbReference>
<feature type="transmembrane region" description="Helical" evidence="10">
    <location>
        <begin position="113"/>
        <end position="132"/>
    </location>
</feature>
<dbReference type="PROSITE" id="PS00217">
    <property type="entry name" value="SUGAR_TRANSPORT_2"/>
    <property type="match status" value="1"/>
</dbReference>
<dbReference type="PRINTS" id="PR00171">
    <property type="entry name" value="SUGRTRNSPORT"/>
</dbReference>
<feature type="transmembrane region" description="Helical" evidence="10">
    <location>
        <begin position="171"/>
        <end position="189"/>
    </location>
</feature>
<keyword evidence="6" id="KW-0769">Symport</keyword>
<dbReference type="NCBIfam" id="TIGR00879">
    <property type="entry name" value="SP"/>
    <property type="match status" value="1"/>
</dbReference>
<keyword evidence="4" id="KW-0762">Sugar transport</keyword>
<gene>
    <name evidence="12" type="ORF">QN277_027298</name>
</gene>
<evidence type="ECO:0000256" key="6">
    <source>
        <dbReference type="ARBA" id="ARBA00022847"/>
    </source>
</evidence>
<feature type="transmembrane region" description="Helical" evidence="10">
    <location>
        <begin position="426"/>
        <end position="446"/>
    </location>
</feature>
<dbReference type="FunFam" id="1.20.1250.20:FF:000002">
    <property type="entry name" value="Sugar transport protein 13"/>
    <property type="match status" value="1"/>
</dbReference>
<comment type="similarity">
    <text evidence="2 9">Belongs to the major facilitator superfamily. Sugar transporter (TC 2.A.1.1) family.</text>
</comment>
<dbReference type="PANTHER" id="PTHR23500:SF531">
    <property type="entry name" value="MAJOR FACILITATOR, SUGAR TRANSPORTER, MAJOR FACILITATOR SUPERFAMILY-RELATED"/>
    <property type="match status" value="1"/>
</dbReference>
<keyword evidence="5 10" id="KW-0812">Transmembrane</keyword>
<dbReference type="InterPro" id="IPR036259">
    <property type="entry name" value="MFS_trans_sf"/>
</dbReference>
<feature type="transmembrane region" description="Helical" evidence="10">
    <location>
        <begin position="285"/>
        <end position="309"/>
    </location>
</feature>
<comment type="caution">
    <text evidence="12">The sequence shown here is derived from an EMBL/GenBank/DDBJ whole genome shotgun (WGS) entry which is preliminary data.</text>
</comment>
<feature type="transmembrane region" description="Helical" evidence="10">
    <location>
        <begin position="201"/>
        <end position="223"/>
    </location>
</feature>
<dbReference type="InterPro" id="IPR005829">
    <property type="entry name" value="Sugar_transporter_CS"/>
</dbReference>
<evidence type="ECO:0000256" key="2">
    <source>
        <dbReference type="ARBA" id="ARBA00010992"/>
    </source>
</evidence>
<name>A0AAE1K7S3_9FABA</name>
<feature type="transmembrane region" description="Helical" evidence="10">
    <location>
        <begin position="452"/>
        <end position="473"/>
    </location>
</feature>
<evidence type="ECO:0000256" key="5">
    <source>
        <dbReference type="ARBA" id="ARBA00022692"/>
    </source>
</evidence>
<keyword evidence="7 10" id="KW-1133">Transmembrane helix</keyword>
<evidence type="ECO:0000256" key="9">
    <source>
        <dbReference type="RuleBase" id="RU003346"/>
    </source>
</evidence>
<keyword evidence="13" id="KW-1185">Reference proteome</keyword>
<evidence type="ECO:0000313" key="12">
    <source>
        <dbReference type="EMBL" id="KAK4266360.1"/>
    </source>
</evidence>